<evidence type="ECO:0000313" key="6">
    <source>
        <dbReference type="EMBL" id="KAG7195647.1"/>
    </source>
</evidence>
<feature type="transmembrane region" description="Helical" evidence="5">
    <location>
        <begin position="43"/>
        <end position="61"/>
    </location>
</feature>
<accession>A0A9P8AK90</accession>
<organism evidence="6 7">
    <name type="scientific">Scheffersomyces spartinae</name>
    <dbReference type="NCBI Taxonomy" id="45513"/>
    <lineage>
        <taxon>Eukaryota</taxon>
        <taxon>Fungi</taxon>
        <taxon>Dikarya</taxon>
        <taxon>Ascomycota</taxon>
        <taxon>Saccharomycotina</taxon>
        <taxon>Pichiomycetes</taxon>
        <taxon>Debaryomycetaceae</taxon>
        <taxon>Scheffersomyces</taxon>
    </lineage>
</organism>
<feature type="transmembrane region" description="Helical" evidence="5">
    <location>
        <begin position="73"/>
        <end position="91"/>
    </location>
</feature>
<reference evidence="6" key="1">
    <citation type="submission" date="2021-03" db="EMBL/GenBank/DDBJ databases">
        <authorList>
            <person name="Palmer J.M."/>
        </authorList>
    </citation>
    <scope>NUCLEOTIDE SEQUENCE</scope>
    <source>
        <strain evidence="6">ARV_011</strain>
    </source>
</reference>
<dbReference type="OrthoDB" id="423534at2759"/>
<dbReference type="EMBL" id="JAHMUF010000003">
    <property type="protein sequence ID" value="KAG7195647.1"/>
    <property type="molecule type" value="Genomic_DNA"/>
</dbReference>
<keyword evidence="2 5" id="KW-0812">Transmembrane</keyword>
<keyword evidence="4 5" id="KW-0472">Membrane</keyword>
<evidence type="ECO:0000256" key="1">
    <source>
        <dbReference type="ARBA" id="ARBA00004141"/>
    </source>
</evidence>
<dbReference type="Proteomes" id="UP000790833">
    <property type="component" value="Unassembled WGS sequence"/>
</dbReference>
<feature type="transmembrane region" description="Helical" evidence="5">
    <location>
        <begin position="20"/>
        <end position="37"/>
    </location>
</feature>
<dbReference type="GeneID" id="66116788"/>
<dbReference type="InterPro" id="IPR013714">
    <property type="entry name" value="Golgi_TVP15"/>
</dbReference>
<evidence type="ECO:0000313" key="7">
    <source>
        <dbReference type="Proteomes" id="UP000790833"/>
    </source>
</evidence>
<keyword evidence="7" id="KW-1185">Reference proteome</keyword>
<dbReference type="AlphaFoldDB" id="A0A9P8AK90"/>
<feature type="transmembrane region" description="Helical" evidence="5">
    <location>
        <begin position="97"/>
        <end position="118"/>
    </location>
</feature>
<dbReference type="Pfam" id="PF08507">
    <property type="entry name" value="COPI_assoc"/>
    <property type="match status" value="1"/>
</dbReference>
<keyword evidence="3 5" id="KW-1133">Transmembrane helix</keyword>
<dbReference type="PANTHER" id="PTHR28128">
    <property type="entry name" value="GOLGI APPARATUS MEMBRANE PROTEIN TVP15"/>
    <property type="match status" value="1"/>
</dbReference>
<proteinExistence type="predicted"/>
<dbReference type="RefSeq" id="XP_043051192.1">
    <property type="nucleotide sequence ID" value="XM_043194140.1"/>
</dbReference>
<evidence type="ECO:0000256" key="3">
    <source>
        <dbReference type="ARBA" id="ARBA00022989"/>
    </source>
</evidence>
<evidence type="ECO:0000256" key="5">
    <source>
        <dbReference type="SAM" id="Phobius"/>
    </source>
</evidence>
<comment type="caution">
    <text evidence="6">The sequence shown here is derived from an EMBL/GenBank/DDBJ whole genome shotgun (WGS) entry which is preliminary data.</text>
</comment>
<name>A0A9P8AK90_9ASCO</name>
<protein>
    <submittedName>
        <fullName evidence="6">Late Golgi vesicles protein</fullName>
    </submittedName>
</protein>
<sequence length="142" mass="14990">MVQLDSLAGLEDYTGVFKIVNLLVAGLSCLAGLLQLFSSFHGFIAALYVIVFGAIIGGLEFRVPPETQTYGSFLFSFAGRGVFYTVVALLINGSGVFRIVASTLVFIVGIGYIALEFVPSISPPDNMTTEGLAVGANDDDVI</sequence>
<dbReference type="GO" id="GO:0016192">
    <property type="term" value="P:vesicle-mediated transport"/>
    <property type="evidence" value="ECO:0007669"/>
    <property type="project" value="TreeGrafter"/>
</dbReference>
<comment type="subcellular location">
    <subcellularLocation>
        <location evidence="1">Membrane</location>
        <topology evidence="1">Multi-pass membrane protein</topology>
    </subcellularLocation>
</comment>
<dbReference type="GO" id="GO:0000139">
    <property type="term" value="C:Golgi membrane"/>
    <property type="evidence" value="ECO:0007669"/>
    <property type="project" value="TreeGrafter"/>
</dbReference>
<gene>
    <name evidence="6" type="primary">TVP15</name>
    <name evidence="6" type="ORF">KQ657_003414</name>
</gene>
<evidence type="ECO:0000256" key="4">
    <source>
        <dbReference type="ARBA" id="ARBA00023136"/>
    </source>
</evidence>
<evidence type="ECO:0000256" key="2">
    <source>
        <dbReference type="ARBA" id="ARBA00022692"/>
    </source>
</evidence>
<dbReference type="PANTHER" id="PTHR28128:SF1">
    <property type="entry name" value="GOLGI APPARATUS MEMBRANE PROTEIN TVP15"/>
    <property type="match status" value="1"/>
</dbReference>